<evidence type="ECO:0000313" key="1">
    <source>
        <dbReference type="EMBL" id="EKX97334.1"/>
    </source>
</evidence>
<sequence length="56" mass="6782">MLIVWKNERERYHELYLSSSKIRKIDHFNLLPIYAKSLFSSIEAIGKIRYLSIRKI</sequence>
<gene>
    <name evidence="1" type="ORF">HMPREF9151_02255</name>
</gene>
<reference evidence="1 2" key="1">
    <citation type="submission" date="2012-05" db="EMBL/GenBank/DDBJ databases">
        <authorList>
            <person name="Weinstock G."/>
            <person name="Sodergren E."/>
            <person name="Lobos E.A."/>
            <person name="Fulton L."/>
            <person name="Fulton R."/>
            <person name="Courtney L."/>
            <person name="Fronick C."/>
            <person name="O'Laughlin M."/>
            <person name="Godfrey J."/>
            <person name="Wilson R.M."/>
            <person name="Miner T."/>
            <person name="Farmer C."/>
            <person name="Delehaunty K."/>
            <person name="Cordes M."/>
            <person name="Minx P."/>
            <person name="Tomlinson C."/>
            <person name="Chen J."/>
            <person name="Wollam A."/>
            <person name="Pepin K.H."/>
            <person name="Bhonagiri V."/>
            <person name="Zhang X."/>
            <person name="Suruliraj S."/>
            <person name="Warren W."/>
            <person name="Mitreva M."/>
            <person name="Mardis E.R."/>
            <person name="Wilson R.K."/>
        </authorList>
    </citation>
    <scope>NUCLEOTIDE SEQUENCE [LARGE SCALE GENOMIC DNA]</scope>
    <source>
        <strain evidence="1 2">F0055</strain>
    </source>
</reference>
<dbReference type="Proteomes" id="UP000010433">
    <property type="component" value="Unassembled WGS sequence"/>
</dbReference>
<dbReference type="HOGENOM" id="CLU_3010553_0_0_10"/>
<dbReference type="AlphaFoldDB" id="L1N265"/>
<organism evidence="1 2">
    <name type="scientific">Hoylesella saccharolytica F0055</name>
    <dbReference type="NCBI Taxonomy" id="1127699"/>
    <lineage>
        <taxon>Bacteria</taxon>
        <taxon>Pseudomonadati</taxon>
        <taxon>Bacteroidota</taxon>
        <taxon>Bacteroidia</taxon>
        <taxon>Bacteroidales</taxon>
        <taxon>Prevotellaceae</taxon>
        <taxon>Hoylesella</taxon>
    </lineage>
</organism>
<comment type="caution">
    <text evidence="1">The sequence shown here is derived from an EMBL/GenBank/DDBJ whole genome shotgun (WGS) entry which is preliminary data.</text>
</comment>
<dbReference type="EMBL" id="AMEP01000142">
    <property type="protein sequence ID" value="EKX97334.1"/>
    <property type="molecule type" value="Genomic_DNA"/>
</dbReference>
<name>L1N265_9BACT</name>
<accession>L1N265</accession>
<proteinExistence type="predicted"/>
<keyword evidence="2" id="KW-1185">Reference proteome</keyword>
<evidence type="ECO:0000313" key="2">
    <source>
        <dbReference type="Proteomes" id="UP000010433"/>
    </source>
</evidence>
<protein>
    <submittedName>
        <fullName evidence="1">Uncharacterized protein</fullName>
    </submittedName>
</protein>